<evidence type="ECO:0000256" key="1">
    <source>
        <dbReference type="ARBA" id="ARBA00007274"/>
    </source>
</evidence>
<dbReference type="Proteomes" id="UP000198510">
    <property type="component" value="Unassembled WGS sequence"/>
</dbReference>
<feature type="binding site" evidence="6">
    <location>
        <position position="148"/>
    </location>
    <ligand>
        <name>acetyl-CoA</name>
        <dbReference type="ChEBI" id="CHEBI:57288"/>
    </ligand>
</feature>
<keyword evidence="2 8" id="KW-0808">Transferase</keyword>
<dbReference type="InterPro" id="IPR041561">
    <property type="entry name" value="PglD_N"/>
</dbReference>
<evidence type="ECO:0000256" key="4">
    <source>
        <dbReference type="ARBA" id="ARBA00023315"/>
    </source>
</evidence>
<dbReference type="Gene3D" id="3.40.50.20">
    <property type="match status" value="1"/>
</dbReference>
<keyword evidence="9" id="KW-1185">Reference proteome</keyword>
<dbReference type="CDD" id="cd03360">
    <property type="entry name" value="LbH_AT_putative"/>
    <property type="match status" value="1"/>
</dbReference>
<keyword evidence="3" id="KW-0677">Repeat</keyword>
<dbReference type="InterPro" id="IPR018357">
    <property type="entry name" value="Hexapep_transf_CS"/>
</dbReference>
<organism evidence="8 9">
    <name type="scientific">Catalinimonas alkaloidigena</name>
    <dbReference type="NCBI Taxonomy" id="1075417"/>
    <lineage>
        <taxon>Bacteria</taxon>
        <taxon>Pseudomonadati</taxon>
        <taxon>Bacteroidota</taxon>
        <taxon>Cytophagia</taxon>
        <taxon>Cytophagales</taxon>
        <taxon>Catalimonadaceae</taxon>
        <taxon>Catalinimonas</taxon>
    </lineage>
</organism>
<keyword evidence="4" id="KW-0012">Acyltransferase</keyword>
<feature type="active site" description="Proton acceptor" evidence="5">
    <location>
        <position position="139"/>
    </location>
</feature>
<evidence type="ECO:0000256" key="5">
    <source>
        <dbReference type="PIRSR" id="PIRSR620019-1"/>
    </source>
</evidence>
<dbReference type="SUPFAM" id="SSF51161">
    <property type="entry name" value="Trimeric LpxA-like enzymes"/>
    <property type="match status" value="1"/>
</dbReference>
<evidence type="ECO:0000256" key="2">
    <source>
        <dbReference type="ARBA" id="ARBA00022679"/>
    </source>
</evidence>
<name>A0A1G8ZLT2_9BACT</name>
<evidence type="ECO:0000256" key="6">
    <source>
        <dbReference type="PIRSR" id="PIRSR620019-2"/>
    </source>
</evidence>
<dbReference type="PANTHER" id="PTHR43300:SF7">
    <property type="entry name" value="UDP-N-ACETYLBACILLOSAMINE N-ACETYLTRANSFERASE"/>
    <property type="match status" value="1"/>
</dbReference>
<evidence type="ECO:0000313" key="9">
    <source>
        <dbReference type="Proteomes" id="UP000198510"/>
    </source>
</evidence>
<protein>
    <submittedName>
        <fullName evidence="8">Acetyltransferase EpsM</fullName>
    </submittedName>
</protein>
<dbReference type="Pfam" id="PF17836">
    <property type="entry name" value="PglD_N"/>
    <property type="match status" value="1"/>
</dbReference>
<feature type="binding site" evidence="6">
    <location>
        <begin position="14"/>
        <end position="16"/>
    </location>
    <ligand>
        <name>substrate</name>
    </ligand>
</feature>
<dbReference type="AlphaFoldDB" id="A0A1G8ZLT2"/>
<feature type="domain" description="PglD N-terminal" evidence="7">
    <location>
        <begin position="8"/>
        <end position="83"/>
    </location>
</feature>
<dbReference type="Gene3D" id="2.160.10.10">
    <property type="entry name" value="Hexapeptide repeat proteins"/>
    <property type="match status" value="1"/>
</dbReference>
<dbReference type="InterPro" id="IPR050179">
    <property type="entry name" value="Trans_hexapeptide_repeat"/>
</dbReference>
<accession>A0A1G8ZLT2</accession>
<feature type="binding site" evidence="6">
    <location>
        <position position="72"/>
    </location>
    <ligand>
        <name>substrate</name>
    </ligand>
</feature>
<dbReference type="InterPro" id="IPR011004">
    <property type="entry name" value="Trimer_LpxA-like_sf"/>
</dbReference>
<evidence type="ECO:0000259" key="7">
    <source>
        <dbReference type="Pfam" id="PF17836"/>
    </source>
</evidence>
<dbReference type="PANTHER" id="PTHR43300">
    <property type="entry name" value="ACETYLTRANSFERASE"/>
    <property type="match status" value="1"/>
</dbReference>
<feature type="site" description="Increases basicity of active site His" evidence="5">
    <location>
        <position position="140"/>
    </location>
</feature>
<gene>
    <name evidence="8" type="ORF">SAMN05421823_10211</name>
</gene>
<reference evidence="8 9" key="1">
    <citation type="submission" date="2016-10" db="EMBL/GenBank/DDBJ databases">
        <authorList>
            <person name="de Groot N.N."/>
        </authorList>
    </citation>
    <scope>NUCLEOTIDE SEQUENCE [LARGE SCALE GENOMIC DNA]</scope>
    <source>
        <strain evidence="8 9">DSM 25186</strain>
    </source>
</reference>
<dbReference type="NCBIfam" id="TIGR03570">
    <property type="entry name" value="NeuD_NnaD"/>
    <property type="match status" value="1"/>
</dbReference>
<sequence>MERAQKSIALVGYSGHAYVVINTFQQAQRQVAAYCERGKKEKNPYALAYLGQETDEATLLLLKQYDYFVAIGDNRLRKKITEHLEEHLGKAAIAHHPNAIVAPHLEIGPGTLIGAGAVLNPACSLGRGVICNTCCIIEHECKIGNFAHIAPGAILTGNVSVGECAVVGAGATILPGLTIGRYAIVGAGATVTRHVPEGAVVVGTPATALST</sequence>
<evidence type="ECO:0000313" key="8">
    <source>
        <dbReference type="EMBL" id="SDK15355.1"/>
    </source>
</evidence>
<dbReference type="InterPro" id="IPR001451">
    <property type="entry name" value="Hexapep"/>
</dbReference>
<dbReference type="EMBL" id="FNFO01000002">
    <property type="protein sequence ID" value="SDK15355.1"/>
    <property type="molecule type" value="Genomic_DNA"/>
</dbReference>
<dbReference type="GO" id="GO:0016746">
    <property type="term" value="F:acyltransferase activity"/>
    <property type="evidence" value="ECO:0007669"/>
    <property type="project" value="UniProtKB-KW"/>
</dbReference>
<dbReference type="Pfam" id="PF00132">
    <property type="entry name" value="Hexapep"/>
    <property type="match status" value="1"/>
</dbReference>
<dbReference type="PROSITE" id="PS00101">
    <property type="entry name" value="HEXAPEP_TRANSFERASES"/>
    <property type="match status" value="1"/>
</dbReference>
<dbReference type="RefSeq" id="WP_176955884.1">
    <property type="nucleotide sequence ID" value="NZ_FNFO01000002.1"/>
</dbReference>
<proteinExistence type="inferred from homology"/>
<dbReference type="STRING" id="1075417.SAMN05421823_10211"/>
<dbReference type="InterPro" id="IPR020019">
    <property type="entry name" value="AcTrfase_PglD-like"/>
</dbReference>
<comment type="similarity">
    <text evidence="1">Belongs to the transferase hexapeptide repeat family.</text>
</comment>
<evidence type="ECO:0000256" key="3">
    <source>
        <dbReference type="ARBA" id="ARBA00022737"/>
    </source>
</evidence>